<dbReference type="EMBL" id="UINC01010998">
    <property type="protein sequence ID" value="SVA48713.1"/>
    <property type="molecule type" value="Genomic_DNA"/>
</dbReference>
<evidence type="ECO:0000259" key="7">
    <source>
        <dbReference type="PROSITE" id="PS51296"/>
    </source>
</evidence>
<dbReference type="InterPro" id="IPR036922">
    <property type="entry name" value="Rieske_2Fe-2S_sf"/>
</dbReference>
<evidence type="ECO:0000256" key="4">
    <source>
        <dbReference type="ARBA" id="ARBA00023002"/>
    </source>
</evidence>
<dbReference type="SUPFAM" id="SSF55961">
    <property type="entry name" value="Bet v1-like"/>
    <property type="match status" value="1"/>
</dbReference>
<evidence type="ECO:0000256" key="6">
    <source>
        <dbReference type="ARBA" id="ARBA00023014"/>
    </source>
</evidence>
<dbReference type="InterPro" id="IPR017941">
    <property type="entry name" value="Rieske_2Fe-2S"/>
</dbReference>
<dbReference type="GO" id="GO:0005506">
    <property type="term" value="F:iron ion binding"/>
    <property type="evidence" value="ECO:0007669"/>
    <property type="project" value="InterPro"/>
</dbReference>
<keyword evidence="3" id="KW-0479">Metal-binding</keyword>
<evidence type="ECO:0000256" key="3">
    <source>
        <dbReference type="ARBA" id="ARBA00022723"/>
    </source>
</evidence>
<sequence length="457" mass="53490">MPQRFNYIDFSEEITSDPKHKAILSTDRYTNTEFMQSEWDKIWTKTWLFAGLVSDIQEVGDFFVYDIGRESVIVTRNEDKKISAFYNACQHRGNKIFTLERGSVKKVSCPYHGWTYKLNGKLEKIPDVELFNQKFSCDEKSLKPVRVETWAGLVFINMTGESASLETFLGPIIDQLNPYHFENMQLVKHQTVSLETNWKTVRDNFLEQYHVDFIHPQHASFVDCCDANNDMWPFGHTRTMVLSPVMNPRYSMPDEPPDFMSQYLNGLELDPKDFIGKVSEIREAIQKQKRVIGKKLGFDYSEFTDDQVSDVLQYDIFPNIFMTIHPERLWIFGPKPHHSDPNKCSFSKWTLQIPKNKIRDDKRGFELLPGSSDYEYPKDRAKHEIFSREDVVEGRNSMTITIDQDIHYLNGMQAGMHSRGFEAAVLNNDEERVQHFHNWVDNWLSKDSLWSKISNSK</sequence>
<evidence type="ECO:0000256" key="1">
    <source>
        <dbReference type="ARBA" id="ARBA00001962"/>
    </source>
</evidence>
<dbReference type="CDD" id="cd03469">
    <property type="entry name" value="Rieske_RO_Alpha_N"/>
    <property type="match status" value="1"/>
</dbReference>
<keyword evidence="6" id="KW-0411">Iron-sulfur</keyword>
<keyword evidence="4" id="KW-0560">Oxidoreductase</keyword>
<evidence type="ECO:0000256" key="5">
    <source>
        <dbReference type="ARBA" id="ARBA00023004"/>
    </source>
</evidence>
<comment type="cofactor">
    <cofactor evidence="1">
        <name>Fe cation</name>
        <dbReference type="ChEBI" id="CHEBI:24875"/>
    </cofactor>
</comment>
<dbReference type="Pfam" id="PF00848">
    <property type="entry name" value="Ring_hydroxyl_A"/>
    <property type="match status" value="1"/>
</dbReference>
<protein>
    <recommendedName>
        <fullName evidence="7">Rieske domain-containing protein</fullName>
    </recommendedName>
</protein>
<organism evidence="8">
    <name type="scientific">marine metagenome</name>
    <dbReference type="NCBI Taxonomy" id="408172"/>
    <lineage>
        <taxon>unclassified sequences</taxon>
        <taxon>metagenomes</taxon>
        <taxon>ecological metagenomes</taxon>
    </lineage>
</organism>
<keyword evidence="2" id="KW-0001">2Fe-2S</keyword>
<dbReference type="GO" id="GO:0016491">
    <property type="term" value="F:oxidoreductase activity"/>
    <property type="evidence" value="ECO:0007669"/>
    <property type="project" value="UniProtKB-KW"/>
</dbReference>
<dbReference type="Pfam" id="PF00355">
    <property type="entry name" value="Rieske"/>
    <property type="match status" value="1"/>
</dbReference>
<dbReference type="InterPro" id="IPR015879">
    <property type="entry name" value="Ring_hydroxy_dOase_asu_C_dom"/>
</dbReference>
<evidence type="ECO:0000313" key="8">
    <source>
        <dbReference type="EMBL" id="SVA48713.1"/>
    </source>
</evidence>
<accession>A0A381W9X7</accession>
<dbReference type="PROSITE" id="PS51296">
    <property type="entry name" value="RIESKE"/>
    <property type="match status" value="1"/>
</dbReference>
<dbReference type="AlphaFoldDB" id="A0A381W9X7"/>
<dbReference type="InterPro" id="IPR001663">
    <property type="entry name" value="Rng_hydr_dOase-A"/>
</dbReference>
<keyword evidence="5" id="KW-0408">Iron</keyword>
<name>A0A381W9X7_9ZZZZ</name>
<dbReference type="PRINTS" id="PR00090">
    <property type="entry name" value="RNGDIOXGNASE"/>
</dbReference>
<feature type="domain" description="Rieske" evidence="7">
    <location>
        <begin position="48"/>
        <end position="156"/>
    </location>
</feature>
<dbReference type="PANTHER" id="PTHR43756">
    <property type="entry name" value="CHOLINE MONOOXYGENASE, CHLOROPLASTIC"/>
    <property type="match status" value="1"/>
</dbReference>
<dbReference type="PANTHER" id="PTHR43756:SF5">
    <property type="entry name" value="CHOLINE MONOOXYGENASE, CHLOROPLASTIC"/>
    <property type="match status" value="1"/>
</dbReference>
<dbReference type="SUPFAM" id="SSF50022">
    <property type="entry name" value="ISP domain"/>
    <property type="match status" value="1"/>
</dbReference>
<evidence type="ECO:0000256" key="2">
    <source>
        <dbReference type="ARBA" id="ARBA00022714"/>
    </source>
</evidence>
<dbReference type="GO" id="GO:0051537">
    <property type="term" value="F:2 iron, 2 sulfur cluster binding"/>
    <property type="evidence" value="ECO:0007669"/>
    <property type="project" value="UniProtKB-KW"/>
</dbReference>
<proteinExistence type="predicted"/>
<dbReference type="Gene3D" id="3.90.380.10">
    <property type="entry name" value="Naphthalene 1,2-dioxygenase Alpha Subunit, Chain A, domain 1"/>
    <property type="match status" value="1"/>
</dbReference>
<reference evidence="8" key="1">
    <citation type="submission" date="2018-05" db="EMBL/GenBank/DDBJ databases">
        <authorList>
            <person name="Lanie J.A."/>
            <person name="Ng W.-L."/>
            <person name="Kazmierczak K.M."/>
            <person name="Andrzejewski T.M."/>
            <person name="Davidsen T.M."/>
            <person name="Wayne K.J."/>
            <person name="Tettelin H."/>
            <person name="Glass J.I."/>
            <person name="Rusch D."/>
            <person name="Podicherti R."/>
            <person name="Tsui H.-C.T."/>
            <person name="Winkler M.E."/>
        </authorList>
    </citation>
    <scope>NUCLEOTIDE SEQUENCE</scope>
</reference>
<dbReference type="Gene3D" id="2.102.10.10">
    <property type="entry name" value="Rieske [2Fe-2S] iron-sulphur domain"/>
    <property type="match status" value="1"/>
</dbReference>
<gene>
    <name evidence="8" type="ORF">METZ01_LOCUS101567</name>
</gene>
<dbReference type="CDD" id="cd08882">
    <property type="entry name" value="RHO_alpha_C_MupW-like"/>
    <property type="match status" value="1"/>
</dbReference>